<keyword evidence="1" id="KW-0963">Cytoplasm</keyword>
<keyword evidence="1" id="KW-0831">Ubiquinone biosynthesis</keyword>
<dbReference type="Proteomes" id="UP001302477">
    <property type="component" value="Chromosome"/>
</dbReference>
<dbReference type="GO" id="GO:0006744">
    <property type="term" value="P:ubiquinone biosynthetic process"/>
    <property type="evidence" value="ECO:0007669"/>
    <property type="project" value="UniProtKB-UniRule"/>
</dbReference>
<dbReference type="HAMAP" id="MF_02215">
    <property type="entry name" value="UbiJ"/>
    <property type="match status" value="1"/>
</dbReference>
<evidence type="ECO:0000313" key="4">
    <source>
        <dbReference type="Proteomes" id="UP001302477"/>
    </source>
</evidence>
<dbReference type="KEGG" id="mpaf:R5R33_10230"/>
<organism evidence="3 4">
    <name type="scientific">Microbulbifer pacificus</name>
    <dbReference type="NCBI Taxonomy" id="407164"/>
    <lineage>
        <taxon>Bacteria</taxon>
        <taxon>Pseudomonadati</taxon>
        <taxon>Pseudomonadota</taxon>
        <taxon>Gammaproteobacteria</taxon>
        <taxon>Cellvibrionales</taxon>
        <taxon>Microbulbiferaceae</taxon>
        <taxon>Microbulbifer</taxon>
    </lineage>
</organism>
<gene>
    <name evidence="1" type="primary">ubiJ</name>
    <name evidence="3" type="ORF">R5R33_10230</name>
</gene>
<comment type="subcellular location">
    <subcellularLocation>
        <location evidence="1">Cytoplasm</location>
    </subcellularLocation>
</comment>
<accession>A0AAU0MVQ3</accession>
<dbReference type="RefSeq" id="WP_318952598.1">
    <property type="nucleotide sequence ID" value="NZ_CP137555.1"/>
</dbReference>
<name>A0AAU0MVQ3_9GAMM</name>
<keyword evidence="4" id="KW-1185">Reference proteome</keyword>
<comment type="similarity">
    <text evidence="1">Belongs to the UbiJ family.</text>
</comment>
<dbReference type="PANTHER" id="PTHR38693:SF1">
    <property type="entry name" value="UBIQUINONE BIOSYNTHESIS ACCESSORY FACTOR UBIJ"/>
    <property type="match status" value="1"/>
</dbReference>
<comment type="pathway">
    <text evidence="1">Cofactor biosynthesis; ubiquinone biosynthesis.</text>
</comment>
<dbReference type="EMBL" id="CP137555">
    <property type="protein sequence ID" value="WOX04120.1"/>
    <property type="molecule type" value="Genomic_DNA"/>
</dbReference>
<dbReference type="GO" id="GO:0005737">
    <property type="term" value="C:cytoplasm"/>
    <property type="evidence" value="ECO:0007669"/>
    <property type="project" value="UniProtKB-SubCell"/>
</dbReference>
<dbReference type="AlphaFoldDB" id="A0AAU0MVQ3"/>
<dbReference type="Pfam" id="PF02036">
    <property type="entry name" value="SCP2"/>
    <property type="match status" value="1"/>
</dbReference>
<feature type="domain" description="SCP2" evidence="2">
    <location>
        <begin position="18"/>
        <end position="117"/>
    </location>
</feature>
<dbReference type="InterPro" id="IPR038989">
    <property type="entry name" value="UbiJ"/>
</dbReference>
<protein>
    <recommendedName>
        <fullName evidence="1">Ubiquinone biosynthesis accessory factor UbiJ</fullName>
    </recommendedName>
</protein>
<evidence type="ECO:0000313" key="3">
    <source>
        <dbReference type="EMBL" id="WOX04120.1"/>
    </source>
</evidence>
<evidence type="ECO:0000256" key="1">
    <source>
        <dbReference type="HAMAP-Rule" id="MF_02215"/>
    </source>
</evidence>
<sequence>MTDPTFRAGFDATLETAINTALRYDPGSRARLARLAGKVLRVNLTAPSMNLFLVIDDEDEGGYIEVHSRWSGEVSTELSGSALAFLQLLKNRDATPAKLGVTVRGSSALLAELQSILRDLDIDWEEPLAKLIGDAPAHQLGAGMRMAASWLKGALGSAPKAGAEAVSEEWRMTPPQAQFEAFAEDVAGFAQGVDRLEARIEILRRKLEGRDQLDGKEK</sequence>
<evidence type="ECO:0000259" key="2">
    <source>
        <dbReference type="Pfam" id="PF02036"/>
    </source>
</evidence>
<reference evidence="3 4" key="1">
    <citation type="submission" date="2023-10" db="EMBL/GenBank/DDBJ databases">
        <title>Description of Microbulbifer bruguierae sp. nov., isolated from the sediments of mangrove plant Bruguiera sexangula and comparative genomic analyses of the genus Microbulbifer.</title>
        <authorList>
            <person name="Long M."/>
        </authorList>
    </citation>
    <scope>NUCLEOTIDE SEQUENCE [LARGE SCALE GENOMIC DNA]</scope>
    <source>
        <strain evidence="3 4">SPO729</strain>
    </source>
</reference>
<dbReference type="PANTHER" id="PTHR38693">
    <property type="entry name" value="UBIQUINONE BIOSYNTHESIS PROTEIN UBIJ"/>
    <property type="match status" value="1"/>
</dbReference>
<comment type="function">
    <text evidence="1">Required for ubiquinone (coenzyme Q) biosynthesis. Binds hydrophobic ubiquinone biosynthetic intermediates via its SCP2 domain and is essential for the stability of the Ubi complex. May constitute a docking platform where Ubi enzymes assemble and access their SCP2-bound polyprenyl substrates.</text>
</comment>
<proteinExistence type="inferred from homology"/>
<dbReference type="InterPro" id="IPR003033">
    <property type="entry name" value="SCP2_sterol-bd_dom"/>
</dbReference>